<evidence type="ECO:0000259" key="5">
    <source>
        <dbReference type="PROSITE" id="PS51384"/>
    </source>
</evidence>
<sequence length="336" mass="36967">METGFSIKVDGTGEEFSVVNDTLLGAALRQGMGFPYECNSGGCGSCMFEVVSGDVKELWPEAPGLSARARERGRRLACQCEPTSDCVIKVRLKSDYVPLHRPARVAATLVEARKLTHDLTEFCFQAPEPAAFLPGQFALLHLPGVEGARAYSMSNLPIDGGTWNFIIRHVPKGRGTGVLFTQLKTGDQIEIDGPYGLAYLRPESPRDIVCIGGGSGLSPMVSIVRAAVRDPRLANRKITFFYGARTPNDLCIEALLARDPLMAERATIIPAISTPTEGWQGDQGFIHEVMQQKLIQGFENYEFYCCGPPPMTDAIQRLLLLDKRVPAQQLHFDRFY</sequence>
<feature type="domain" description="FAD-binding FR-type" evidence="5">
    <location>
        <begin position="102"/>
        <end position="201"/>
    </location>
</feature>
<dbReference type="SUPFAM" id="SSF52343">
    <property type="entry name" value="Ferredoxin reductase-like, C-terminal NADP-linked domain"/>
    <property type="match status" value="1"/>
</dbReference>
<dbReference type="KEGG" id="rbu:PG1C_04260"/>
<dbReference type="GO" id="GO:0016491">
    <property type="term" value="F:oxidoreductase activity"/>
    <property type="evidence" value="ECO:0007669"/>
    <property type="project" value="InterPro"/>
</dbReference>
<evidence type="ECO:0000259" key="4">
    <source>
        <dbReference type="PROSITE" id="PS51085"/>
    </source>
</evidence>
<evidence type="ECO:0000256" key="2">
    <source>
        <dbReference type="ARBA" id="ARBA00022714"/>
    </source>
</evidence>
<dbReference type="InterPro" id="IPR036010">
    <property type="entry name" value="2Fe-2S_ferredoxin-like_sf"/>
</dbReference>
<dbReference type="EMBL" id="CP010554">
    <property type="protein sequence ID" value="AJP47896.1"/>
    <property type="molecule type" value="Genomic_DNA"/>
</dbReference>
<dbReference type="PANTHER" id="PTHR47354:SF5">
    <property type="entry name" value="PROTEIN RFBI"/>
    <property type="match status" value="1"/>
</dbReference>
<dbReference type="AlphaFoldDB" id="A0A0C5JKI5"/>
<keyword evidence="2" id="KW-0001">2Fe-2S</keyword>
<evidence type="ECO:0000256" key="1">
    <source>
        <dbReference type="ARBA" id="ARBA00001974"/>
    </source>
</evidence>
<dbReference type="SUPFAM" id="SSF63380">
    <property type="entry name" value="Riboflavin synthase domain-like"/>
    <property type="match status" value="1"/>
</dbReference>
<evidence type="ECO:0000256" key="3">
    <source>
        <dbReference type="ARBA" id="ARBA00034078"/>
    </source>
</evidence>
<dbReference type="InterPro" id="IPR017927">
    <property type="entry name" value="FAD-bd_FR_type"/>
</dbReference>
<dbReference type="Proteomes" id="UP000061603">
    <property type="component" value="Chromosome"/>
</dbReference>
<protein>
    <recommendedName>
        <fullName evidence="8">Oxidoreductase</fullName>
    </recommendedName>
</protein>
<dbReference type="STRING" id="1565605.PG1C_04260"/>
<dbReference type="InterPro" id="IPR039261">
    <property type="entry name" value="FNR_nucleotide-bd"/>
</dbReference>
<evidence type="ECO:0000313" key="6">
    <source>
        <dbReference type="EMBL" id="AJP47896.1"/>
    </source>
</evidence>
<dbReference type="InterPro" id="IPR008333">
    <property type="entry name" value="Cbr1-like_FAD-bd_dom"/>
</dbReference>
<keyword evidence="7" id="KW-1185">Reference proteome</keyword>
<dbReference type="InterPro" id="IPR017938">
    <property type="entry name" value="Riboflavin_synthase-like_b-brl"/>
</dbReference>
<keyword evidence="2" id="KW-0411">Iron-sulfur</keyword>
<dbReference type="InterPro" id="IPR012675">
    <property type="entry name" value="Beta-grasp_dom_sf"/>
</dbReference>
<dbReference type="Gene3D" id="3.40.50.80">
    <property type="entry name" value="Nucleotide-binding domain of ferredoxin-NADP reductase (FNR) module"/>
    <property type="match status" value="1"/>
</dbReference>
<dbReference type="GO" id="GO:0051537">
    <property type="term" value="F:2 iron, 2 sulfur cluster binding"/>
    <property type="evidence" value="ECO:0007669"/>
    <property type="project" value="UniProtKB-KW"/>
</dbReference>
<dbReference type="Gene3D" id="3.10.20.30">
    <property type="match status" value="1"/>
</dbReference>
<dbReference type="CDD" id="cd00207">
    <property type="entry name" value="fer2"/>
    <property type="match status" value="1"/>
</dbReference>
<dbReference type="Pfam" id="PF00970">
    <property type="entry name" value="FAD_binding_6"/>
    <property type="match status" value="1"/>
</dbReference>
<dbReference type="Gene3D" id="2.40.30.10">
    <property type="entry name" value="Translation factors"/>
    <property type="match status" value="1"/>
</dbReference>
<dbReference type="PROSITE" id="PS00197">
    <property type="entry name" value="2FE2S_FER_1"/>
    <property type="match status" value="1"/>
</dbReference>
<evidence type="ECO:0008006" key="8">
    <source>
        <dbReference type="Google" id="ProtNLM"/>
    </source>
</evidence>
<dbReference type="PROSITE" id="PS51085">
    <property type="entry name" value="2FE2S_FER_2"/>
    <property type="match status" value="1"/>
</dbReference>
<dbReference type="PRINTS" id="PR00410">
    <property type="entry name" value="PHEHYDRXLASE"/>
</dbReference>
<dbReference type="Pfam" id="PF00111">
    <property type="entry name" value="Fer2"/>
    <property type="match status" value="1"/>
</dbReference>
<accession>A0A0C5JKI5</accession>
<dbReference type="Pfam" id="PF00175">
    <property type="entry name" value="NAD_binding_1"/>
    <property type="match status" value="1"/>
</dbReference>
<dbReference type="SUPFAM" id="SSF54292">
    <property type="entry name" value="2Fe-2S ferredoxin-like"/>
    <property type="match status" value="1"/>
</dbReference>
<dbReference type="CDD" id="cd06190">
    <property type="entry name" value="T4MO_e_transfer_like"/>
    <property type="match status" value="1"/>
</dbReference>
<evidence type="ECO:0000313" key="7">
    <source>
        <dbReference type="Proteomes" id="UP000061603"/>
    </source>
</evidence>
<dbReference type="InterPro" id="IPR001709">
    <property type="entry name" value="Flavoprot_Pyr_Nucl_cyt_Rdtase"/>
</dbReference>
<dbReference type="RefSeq" id="WP_202636180.1">
    <property type="nucleotide sequence ID" value="NZ_CP010554.1"/>
</dbReference>
<feature type="domain" description="2Fe-2S ferredoxin-type" evidence="4">
    <location>
        <begin position="3"/>
        <end position="94"/>
    </location>
</feature>
<gene>
    <name evidence="6" type="ORF">PG1C_04260</name>
</gene>
<comment type="cofactor">
    <cofactor evidence="1">
        <name>FAD</name>
        <dbReference type="ChEBI" id="CHEBI:57692"/>
    </cofactor>
</comment>
<dbReference type="InterPro" id="IPR001433">
    <property type="entry name" value="OxRdtase_FAD/NAD-bd"/>
</dbReference>
<dbReference type="PATRIC" id="fig|1565605.3.peg.895"/>
<keyword evidence="2" id="KW-0479">Metal-binding</keyword>
<dbReference type="InterPro" id="IPR001041">
    <property type="entry name" value="2Fe-2S_ferredoxin-type"/>
</dbReference>
<dbReference type="InterPro" id="IPR006058">
    <property type="entry name" value="2Fe2S_fd_BS"/>
</dbReference>
<organism evidence="6 7">
    <name type="scientific">Rugosibacter aromaticivorans</name>
    <dbReference type="NCBI Taxonomy" id="1565605"/>
    <lineage>
        <taxon>Bacteria</taxon>
        <taxon>Pseudomonadati</taxon>
        <taxon>Pseudomonadota</taxon>
        <taxon>Betaproteobacteria</taxon>
        <taxon>Nitrosomonadales</taxon>
        <taxon>Sterolibacteriaceae</taxon>
        <taxon>Rugosibacter</taxon>
    </lineage>
</organism>
<name>A0A0C5JKI5_9PROT</name>
<keyword evidence="2" id="KW-0408">Iron</keyword>
<dbReference type="PANTHER" id="PTHR47354">
    <property type="entry name" value="NADH OXIDOREDUCTASE HCR"/>
    <property type="match status" value="1"/>
</dbReference>
<dbReference type="HOGENOM" id="CLU_003827_7_0_4"/>
<comment type="cofactor">
    <cofactor evidence="3">
        <name>[2Fe-2S] cluster</name>
        <dbReference type="ChEBI" id="CHEBI:190135"/>
    </cofactor>
</comment>
<dbReference type="InterPro" id="IPR050415">
    <property type="entry name" value="MRET"/>
</dbReference>
<dbReference type="PRINTS" id="PR00371">
    <property type="entry name" value="FPNCR"/>
</dbReference>
<dbReference type="PROSITE" id="PS51384">
    <property type="entry name" value="FAD_FR"/>
    <property type="match status" value="1"/>
</dbReference>
<proteinExistence type="predicted"/>
<reference evidence="6 7" key="1">
    <citation type="journal article" date="2015" name="Genome Announc.">
        <title>Complete Genome Sequence of a Novel Bacterium within the Family Rhodocyclaceae That Degrades Polycyclic Aromatic Hydrocarbons.</title>
        <authorList>
            <person name="Singleton D.R."/>
            <person name="Dickey A.N."/>
            <person name="Scholl E.H."/>
            <person name="Wright F.A."/>
            <person name="Aitken M.D."/>
        </authorList>
    </citation>
    <scope>NUCLEOTIDE SEQUENCE [LARGE SCALE GENOMIC DNA]</scope>
    <source>
        <strain evidence="7">PG1-Ca6</strain>
    </source>
</reference>